<protein>
    <submittedName>
        <fullName evidence="1">Uncharacterized protein</fullName>
    </submittedName>
</protein>
<sequence>MSFSGKTLLLPNYYPDPHPFVFFKVITEGENPFDDMPIKRICLTPKGTDTPVIAQVASVDIFDDELMMLVKEDNKDMYSVNTRNYYIMEEDKVECELQIKFENITLETINDEMENKLMKAMIRDPSIAQKIPKVLWQRPSFKRKIDVERTKGRLRSLDTIGDSTGAIHFNSVLSDDNVYRINEMLGVQTDPVELAEARRRKTMRLTPVLAPPRAQENARDGYFSSFRRMFGRGTRRKGRKRTRRFKK</sequence>
<dbReference type="EMBL" id="MN740041">
    <property type="protein sequence ID" value="QHT85421.1"/>
    <property type="molecule type" value="Genomic_DNA"/>
</dbReference>
<organism evidence="1">
    <name type="scientific">viral metagenome</name>
    <dbReference type="NCBI Taxonomy" id="1070528"/>
    <lineage>
        <taxon>unclassified sequences</taxon>
        <taxon>metagenomes</taxon>
        <taxon>organismal metagenomes</taxon>
    </lineage>
</organism>
<dbReference type="AlphaFoldDB" id="A0A6C0HXE1"/>
<evidence type="ECO:0000313" key="1">
    <source>
        <dbReference type="EMBL" id="QHT85421.1"/>
    </source>
</evidence>
<reference evidence="1" key="1">
    <citation type="journal article" date="2020" name="Nature">
        <title>Giant virus diversity and host interactions through global metagenomics.</title>
        <authorList>
            <person name="Schulz F."/>
            <person name="Roux S."/>
            <person name="Paez-Espino D."/>
            <person name="Jungbluth S."/>
            <person name="Walsh D.A."/>
            <person name="Denef V.J."/>
            <person name="McMahon K.D."/>
            <person name="Konstantinidis K.T."/>
            <person name="Eloe-Fadrosh E.A."/>
            <person name="Kyrpides N.C."/>
            <person name="Woyke T."/>
        </authorList>
    </citation>
    <scope>NUCLEOTIDE SEQUENCE</scope>
    <source>
        <strain evidence="1">GVMAG-M-3300023184-17</strain>
    </source>
</reference>
<name>A0A6C0HXE1_9ZZZZ</name>
<accession>A0A6C0HXE1</accession>
<proteinExistence type="predicted"/>